<name>A0A323VDT6_9ACTN</name>
<dbReference type="Proteomes" id="UP000580718">
    <property type="component" value="Unassembled WGS sequence"/>
</dbReference>
<dbReference type="Proteomes" id="UP000247602">
    <property type="component" value="Unassembled WGS sequence"/>
</dbReference>
<evidence type="ECO:0000313" key="4">
    <source>
        <dbReference type="Proteomes" id="UP000247602"/>
    </source>
</evidence>
<accession>A0A323VDT6</accession>
<evidence type="ECO:0000313" key="2">
    <source>
        <dbReference type="EMBL" id="MBB3675844.1"/>
    </source>
</evidence>
<dbReference type="PANTHER" id="PTHR43581:SF2">
    <property type="entry name" value="EXCINUCLEASE ATPASE SUBUNIT"/>
    <property type="match status" value="1"/>
</dbReference>
<keyword evidence="3" id="KW-0540">Nuclease</keyword>
<dbReference type="GO" id="GO:0004519">
    <property type="term" value="F:endonuclease activity"/>
    <property type="evidence" value="ECO:0007669"/>
    <property type="project" value="UniProtKB-KW"/>
</dbReference>
<organism evidence="3 4">
    <name type="scientific">Modestobacter versicolor</name>
    <dbReference type="NCBI Taxonomy" id="429133"/>
    <lineage>
        <taxon>Bacteria</taxon>
        <taxon>Bacillati</taxon>
        <taxon>Actinomycetota</taxon>
        <taxon>Actinomycetes</taxon>
        <taxon>Geodermatophilales</taxon>
        <taxon>Geodermatophilaceae</taxon>
        <taxon>Modestobacter</taxon>
    </lineage>
</organism>
<dbReference type="SMART" id="SM00382">
    <property type="entry name" value="AAA"/>
    <property type="match status" value="1"/>
</dbReference>
<dbReference type="InterPro" id="IPR003959">
    <property type="entry name" value="ATPase_AAA_core"/>
</dbReference>
<reference evidence="2 5" key="2">
    <citation type="submission" date="2020-08" db="EMBL/GenBank/DDBJ databases">
        <title>Sequencing the genomes of 1000 actinobacteria strains.</title>
        <authorList>
            <person name="Klenk H.-P."/>
        </authorList>
    </citation>
    <scope>NUCLEOTIDE SEQUENCE [LARGE SCALE GENOMIC DNA]</scope>
    <source>
        <strain evidence="2 5">DSM 16678</strain>
    </source>
</reference>
<dbReference type="EMBL" id="JACIBU010000001">
    <property type="protein sequence ID" value="MBB3675844.1"/>
    <property type="molecule type" value="Genomic_DNA"/>
</dbReference>
<dbReference type="OrthoDB" id="9815944at2"/>
<evidence type="ECO:0000313" key="5">
    <source>
        <dbReference type="Proteomes" id="UP000580718"/>
    </source>
</evidence>
<keyword evidence="3" id="KW-0378">Hydrolase</keyword>
<dbReference type="RefSeq" id="WP_110550855.1">
    <property type="nucleotide sequence ID" value="NZ_JACIBU010000001.1"/>
</dbReference>
<reference evidence="3 4" key="1">
    <citation type="submission" date="2018-06" db="EMBL/GenBank/DDBJ databases">
        <title>Draft genome sequence of Modestobacter versicolor CP153-2.</title>
        <authorList>
            <person name="Gundlapally S.R."/>
        </authorList>
    </citation>
    <scope>NUCLEOTIDE SEQUENCE [LARGE SCALE GENOMIC DNA]</scope>
    <source>
        <strain evidence="3 4">CP153-2</strain>
    </source>
</reference>
<keyword evidence="2" id="KW-0547">Nucleotide-binding</keyword>
<dbReference type="InterPro" id="IPR027417">
    <property type="entry name" value="P-loop_NTPase"/>
</dbReference>
<comment type="caution">
    <text evidence="3">The sequence shown here is derived from an EMBL/GenBank/DDBJ whole genome shotgun (WGS) entry which is preliminary data.</text>
</comment>
<dbReference type="InterPro" id="IPR051396">
    <property type="entry name" value="Bact_Antivir_Def_Nuclease"/>
</dbReference>
<evidence type="ECO:0000259" key="1">
    <source>
        <dbReference type="SMART" id="SM00382"/>
    </source>
</evidence>
<gene>
    <name evidence="3" type="ORF">DMO24_02955</name>
    <name evidence="2" type="ORF">FHX36_001579</name>
</gene>
<dbReference type="GO" id="GO:0005524">
    <property type="term" value="F:ATP binding"/>
    <property type="evidence" value="ECO:0007669"/>
    <property type="project" value="UniProtKB-KW"/>
</dbReference>
<sequence>MVLELASLDEQQISAGALQAAGQLEVMHLRRWDTGEVVRPESGPLQQLRSAWATSPYGKKGWVQFLDGVWLGPTDGGQGLRGWQGDWIEFRFPVVAIAGANGSGKSTVLKAAATAYRSPESAHVKGAQTFSPDDFFPTTPWETVQGVWLEFAIRRGDAPATRHKLSKPTKRWRGMPERPERPVYFLDVSRTQPIDTLIGYGRLARVELAERAGETHLSDNFRGILSRILHRKYDSGSVVKDEQGKQVGIVSRDGLTYSNYHQGAGEDATTDLIALLEGVPHYSLILIDEVEASLHPRSQRRLMIELIALAADRNLQIVVSTHSPYILEQLPIEARVFIQPQRDGTREIIYGVTPEYAMSMMDDYEHPELTLYCEDDIAVAMTDAIIRQSVHQDLLGRVAIIPVGPASTVTTLGALLSSRKMAAPGLGILDADQSVAPGCLRLPGAKAPEKEMFTALDDNHWAAIAERLGVRLGQLLDAKDDAMQLPDHHTWIRRTAEGLGDRLRSSQVQDAIIDVWVRDVLDDVDRDNFAADISSALAAEAR</sequence>
<keyword evidence="3" id="KW-0255">Endonuclease</keyword>
<dbReference type="SUPFAM" id="SSF52540">
    <property type="entry name" value="P-loop containing nucleoside triphosphate hydrolases"/>
    <property type="match status" value="1"/>
</dbReference>
<dbReference type="EMBL" id="QKNV01000018">
    <property type="protein sequence ID" value="PZA22839.1"/>
    <property type="molecule type" value="Genomic_DNA"/>
</dbReference>
<dbReference type="InterPro" id="IPR003593">
    <property type="entry name" value="AAA+_ATPase"/>
</dbReference>
<evidence type="ECO:0000313" key="3">
    <source>
        <dbReference type="EMBL" id="PZA22839.1"/>
    </source>
</evidence>
<feature type="domain" description="AAA+ ATPase" evidence="1">
    <location>
        <begin position="91"/>
        <end position="355"/>
    </location>
</feature>
<dbReference type="AlphaFoldDB" id="A0A323VDT6"/>
<keyword evidence="2" id="KW-0067">ATP-binding</keyword>
<dbReference type="PANTHER" id="PTHR43581">
    <property type="entry name" value="ATP/GTP PHOSPHATASE"/>
    <property type="match status" value="1"/>
</dbReference>
<keyword evidence="4" id="KW-1185">Reference proteome</keyword>
<dbReference type="GO" id="GO:0016887">
    <property type="term" value="F:ATP hydrolysis activity"/>
    <property type="evidence" value="ECO:0007669"/>
    <property type="project" value="InterPro"/>
</dbReference>
<dbReference type="Pfam" id="PF13304">
    <property type="entry name" value="AAA_21"/>
    <property type="match status" value="1"/>
</dbReference>
<dbReference type="Gene3D" id="3.40.50.300">
    <property type="entry name" value="P-loop containing nucleotide triphosphate hydrolases"/>
    <property type="match status" value="1"/>
</dbReference>
<protein>
    <submittedName>
        <fullName evidence="3">ATP-dependent endonuclease</fullName>
    </submittedName>
    <submittedName>
        <fullName evidence="2">Energy-coupling factor transporter ATP-binding protein EcfA2</fullName>
    </submittedName>
</protein>
<proteinExistence type="predicted"/>
<dbReference type="CDD" id="cd00267">
    <property type="entry name" value="ABC_ATPase"/>
    <property type="match status" value="1"/>
</dbReference>